<dbReference type="EMBL" id="VSRR010003849">
    <property type="protein sequence ID" value="MPC37673.1"/>
    <property type="molecule type" value="Genomic_DNA"/>
</dbReference>
<accession>A0A5B7EXV2</accession>
<dbReference type="Proteomes" id="UP000324222">
    <property type="component" value="Unassembled WGS sequence"/>
</dbReference>
<protein>
    <submittedName>
        <fullName evidence="1">Uncharacterized protein</fullName>
    </submittedName>
</protein>
<evidence type="ECO:0000313" key="1">
    <source>
        <dbReference type="EMBL" id="MPC37673.1"/>
    </source>
</evidence>
<organism evidence="1 2">
    <name type="scientific">Portunus trituberculatus</name>
    <name type="common">Swimming crab</name>
    <name type="synonym">Neptunus trituberculatus</name>
    <dbReference type="NCBI Taxonomy" id="210409"/>
    <lineage>
        <taxon>Eukaryota</taxon>
        <taxon>Metazoa</taxon>
        <taxon>Ecdysozoa</taxon>
        <taxon>Arthropoda</taxon>
        <taxon>Crustacea</taxon>
        <taxon>Multicrustacea</taxon>
        <taxon>Malacostraca</taxon>
        <taxon>Eumalacostraca</taxon>
        <taxon>Eucarida</taxon>
        <taxon>Decapoda</taxon>
        <taxon>Pleocyemata</taxon>
        <taxon>Brachyura</taxon>
        <taxon>Eubrachyura</taxon>
        <taxon>Portunoidea</taxon>
        <taxon>Portunidae</taxon>
        <taxon>Portuninae</taxon>
        <taxon>Portunus</taxon>
    </lineage>
</organism>
<dbReference type="AlphaFoldDB" id="A0A5B7EXV2"/>
<keyword evidence="2" id="KW-1185">Reference proteome</keyword>
<sequence length="68" mass="7642">MAWQGLEFELPLCIVCALDEWTRASQTTRPRPGAMGTSKRDSFHALAMTSDPTRPRLMAIARPTILRI</sequence>
<evidence type="ECO:0000313" key="2">
    <source>
        <dbReference type="Proteomes" id="UP000324222"/>
    </source>
</evidence>
<comment type="caution">
    <text evidence="1">The sequence shown here is derived from an EMBL/GenBank/DDBJ whole genome shotgun (WGS) entry which is preliminary data.</text>
</comment>
<proteinExistence type="predicted"/>
<name>A0A5B7EXV2_PORTR</name>
<gene>
    <name evidence="1" type="ORF">E2C01_031162</name>
</gene>
<reference evidence="1 2" key="1">
    <citation type="submission" date="2019-05" db="EMBL/GenBank/DDBJ databases">
        <title>Another draft genome of Portunus trituberculatus and its Hox gene families provides insights of decapod evolution.</title>
        <authorList>
            <person name="Jeong J.-H."/>
            <person name="Song I."/>
            <person name="Kim S."/>
            <person name="Choi T."/>
            <person name="Kim D."/>
            <person name="Ryu S."/>
            <person name="Kim W."/>
        </authorList>
    </citation>
    <scope>NUCLEOTIDE SEQUENCE [LARGE SCALE GENOMIC DNA]</scope>
    <source>
        <tissue evidence="1">Muscle</tissue>
    </source>
</reference>